<evidence type="ECO:0000313" key="1">
    <source>
        <dbReference type="EMBL" id="OGF62582.1"/>
    </source>
</evidence>
<reference evidence="1 2" key="1">
    <citation type="journal article" date="2016" name="Nat. Commun.">
        <title>Thousands of microbial genomes shed light on interconnected biogeochemical processes in an aquifer system.</title>
        <authorList>
            <person name="Anantharaman K."/>
            <person name="Brown C.T."/>
            <person name="Hug L.A."/>
            <person name="Sharon I."/>
            <person name="Castelle C.J."/>
            <person name="Probst A.J."/>
            <person name="Thomas B.C."/>
            <person name="Singh A."/>
            <person name="Wilkins M.J."/>
            <person name="Karaoz U."/>
            <person name="Brodie E.L."/>
            <person name="Williams K.H."/>
            <person name="Hubbard S.S."/>
            <person name="Banfield J.F."/>
        </authorList>
    </citation>
    <scope>NUCLEOTIDE SEQUENCE [LARGE SCALE GENOMIC DNA]</scope>
</reference>
<sequence length="126" mass="14940">MNEKILNLLNSHLLEVEHYDVLEKKLAELQKQRILKDIEEYGITSSFFHYERLFILKNNKVVEKNIQRQKTRLKEYGQDEKIEEEGKPLENYIDGTEDAIIIASSMIDTKPKGPHTFKKELEIYCK</sequence>
<dbReference type="AlphaFoldDB" id="A0A1F5VGM2"/>
<name>A0A1F5VGM2_9BACT</name>
<gene>
    <name evidence="1" type="ORF">A2Y62_11775</name>
</gene>
<accession>A0A1F5VGM2</accession>
<organism evidence="1 2">
    <name type="scientific">Candidatus Fischerbacteria bacterium RBG_13_37_8</name>
    <dbReference type="NCBI Taxonomy" id="1817863"/>
    <lineage>
        <taxon>Bacteria</taxon>
        <taxon>Candidatus Fischeribacteriota</taxon>
    </lineage>
</organism>
<dbReference type="Proteomes" id="UP000178943">
    <property type="component" value="Unassembled WGS sequence"/>
</dbReference>
<comment type="caution">
    <text evidence="1">The sequence shown here is derived from an EMBL/GenBank/DDBJ whole genome shotgun (WGS) entry which is preliminary data.</text>
</comment>
<evidence type="ECO:0000313" key="2">
    <source>
        <dbReference type="Proteomes" id="UP000178943"/>
    </source>
</evidence>
<proteinExistence type="predicted"/>
<dbReference type="EMBL" id="MFGW01000178">
    <property type="protein sequence ID" value="OGF62582.1"/>
    <property type="molecule type" value="Genomic_DNA"/>
</dbReference>
<protein>
    <submittedName>
        <fullName evidence="1">Uncharacterized protein</fullName>
    </submittedName>
</protein>